<dbReference type="InterPro" id="IPR002509">
    <property type="entry name" value="NODB_dom"/>
</dbReference>
<sequence length="355" mass="38011">MRNALGLMLASVVAAIVIAGGWYFYSARADQGAPKTTAARAADPLPAPVKLAAKDDVETTAAIAGKPAVPAAAPAPAPAPAVAPVQDTTCTNPNALGVSRVVEIDTTGGPGFGFEQYKQFDFLADKEVVLTFDDSPWPHNTPAVLKALADECTKGLFFSVGKHASWHPEILRQVLAQGHTVGTHTWSHVNLAGKKMTEQQAKDEIEKGFSAVKWALGTNPSPFFRFPQLSQNPALVSYLGTRNVGIFSTDLDSFDFRKESTPDKIISNVMTKLDKLGKGIILMHDFQKRTGEALPTLLARLKAGGYKVVQIKAKTTFESLPEYDEAILKELKVPGSSSATNARPVSSVVQTVSQR</sequence>
<keyword evidence="5" id="KW-0378">Hydrolase</keyword>
<name>A0A9X1RH29_9BRAD</name>
<dbReference type="EMBL" id="JAKLUA010000006">
    <property type="protein sequence ID" value="MCG2669500.1"/>
    <property type="molecule type" value="Genomic_DNA"/>
</dbReference>
<dbReference type="InterPro" id="IPR050248">
    <property type="entry name" value="Polysacc_deacetylase_ArnD"/>
</dbReference>
<evidence type="ECO:0000256" key="4">
    <source>
        <dbReference type="ARBA" id="ARBA00022723"/>
    </source>
</evidence>
<evidence type="ECO:0000313" key="9">
    <source>
        <dbReference type="EMBL" id="MCG2631445.1"/>
    </source>
</evidence>
<dbReference type="Gene3D" id="3.20.20.370">
    <property type="entry name" value="Glycoside hydrolase/deacetylase"/>
    <property type="match status" value="1"/>
</dbReference>
<organism evidence="9 12">
    <name type="scientific">Bradyrhizobium zhengyangense</name>
    <dbReference type="NCBI Taxonomy" id="2911009"/>
    <lineage>
        <taxon>Bacteria</taxon>
        <taxon>Pseudomonadati</taxon>
        <taxon>Pseudomonadota</taxon>
        <taxon>Alphaproteobacteria</taxon>
        <taxon>Hyphomicrobiales</taxon>
        <taxon>Nitrobacteraceae</taxon>
        <taxon>Bradyrhizobium</taxon>
    </lineage>
</organism>
<comment type="function">
    <text evidence="1">Is involved in generating a small heat-stable compound (Nod), an acylated oligomer of N-acetylglucosamine, that stimulates mitosis in various plant protoplasts.</text>
</comment>
<feature type="region of interest" description="Disordered" evidence="7">
    <location>
        <begin position="335"/>
        <end position="355"/>
    </location>
</feature>
<dbReference type="SUPFAM" id="SSF88713">
    <property type="entry name" value="Glycoside hydrolase/deacetylase"/>
    <property type="match status" value="1"/>
</dbReference>
<dbReference type="PANTHER" id="PTHR10587">
    <property type="entry name" value="GLYCOSYL TRANSFERASE-RELATED"/>
    <property type="match status" value="1"/>
</dbReference>
<feature type="domain" description="NodB homology" evidence="8">
    <location>
        <begin position="126"/>
        <end position="309"/>
    </location>
</feature>
<dbReference type="Pfam" id="PF01522">
    <property type="entry name" value="Polysacc_deac_1"/>
    <property type="match status" value="1"/>
</dbReference>
<dbReference type="EMBL" id="JAKLTY010000028">
    <property type="protein sequence ID" value="MCG2631445.1"/>
    <property type="molecule type" value="Genomic_DNA"/>
</dbReference>
<dbReference type="PANTHER" id="PTHR10587:SF133">
    <property type="entry name" value="CHITIN DEACETYLASE 1-RELATED"/>
    <property type="match status" value="1"/>
</dbReference>
<evidence type="ECO:0000313" key="11">
    <source>
        <dbReference type="Proteomes" id="UP001139012"/>
    </source>
</evidence>
<evidence type="ECO:0000259" key="8">
    <source>
        <dbReference type="PROSITE" id="PS51677"/>
    </source>
</evidence>
<keyword evidence="4" id="KW-0479">Metal-binding</keyword>
<keyword evidence="11" id="KW-1185">Reference proteome</keyword>
<evidence type="ECO:0000256" key="5">
    <source>
        <dbReference type="ARBA" id="ARBA00022801"/>
    </source>
</evidence>
<evidence type="ECO:0000256" key="1">
    <source>
        <dbReference type="ARBA" id="ARBA00003236"/>
    </source>
</evidence>
<protein>
    <recommendedName>
        <fullName evidence="3">Chitooligosaccharide deacetylase</fullName>
    </recommendedName>
    <alternativeName>
        <fullName evidence="6">Nodulation protein B</fullName>
    </alternativeName>
</protein>
<evidence type="ECO:0000256" key="6">
    <source>
        <dbReference type="ARBA" id="ARBA00032976"/>
    </source>
</evidence>
<evidence type="ECO:0000313" key="12">
    <source>
        <dbReference type="Proteomes" id="UP001139054"/>
    </source>
</evidence>
<dbReference type="GO" id="GO:0046872">
    <property type="term" value="F:metal ion binding"/>
    <property type="evidence" value="ECO:0007669"/>
    <property type="project" value="UniProtKB-KW"/>
</dbReference>
<evidence type="ECO:0000256" key="2">
    <source>
        <dbReference type="ARBA" id="ARBA00010973"/>
    </source>
</evidence>
<dbReference type="AlphaFoldDB" id="A0A9X1RH29"/>
<dbReference type="GO" id="GO:0005975">
    <property type="term" value="P:carbohydrate metabolic process"/>
    <property type="evidence" value="ECO:0007669"/>
    <property type="project" value="InterPro"/>
</dbReference>
<comment type="caution">
    <text evidence="9">The sequence shown here is derived from an EMBL/GenBank/DDBJ whole genome shotgun (WGS) entry which is preliminary data.</text>
</comment>
<dbReference type="GO" id="GO:0016020">
    <property type="term" value="C:membrane"/>
    <property type="evidence" value="ECO:0007669"/>
    <property type="project" value="TreeGrafter"/>
</dbReference>
<dbReference type="CDD" id="cd10917">
    <property type="entry name" value="CE4_NodB_like_6s_7s"/>
    <property type="match status" value="1"/>
</dbReference>
<dbReference type="Proteomes" id="UP001139012">
    <property type="component" value="Unassembled WGS sequence"/>
</dbReference>
<proteinExistence type="inferred from homology"/>
<dbReference type="InterPro" id="IPR011330">
    <property type="entry name" value="Glyco_hydro/deAcase_b/a-brl"/>
</dbReference>
<gene>
    <name evidence="10" type="ORF">L6637_21285</name>
    <name evidence="9" type="ORF">L6654_32930</name>
</gene>
<dbReference type="GO" id="GO:0016810">
    <property type="term" value="F:hydrolase activity, acting on carbon-nitrogen (but not peptide) bonds"/>
    <property type="evidence" value="ECO:0007669"/>
    <property type="project" value="InterPro"/>
</dbReference>
<evidence type="ECO:0000313" key="10">
    <source>
        <dbReference type="EMBL" id="MCG2669500.1"/>
    </source>
</evidence>
<accession>A0A9X1RH29</accession>
<evidence type="ECO:0000256" key="7">
    <source>
        <dbReference type="SAM" id="MobiDB-lite"/>
    </source>
</evidence>
<dbReference type="RefSeq" id="WP_237861113.1">
    <property type="nucleotide sequence ID" value="NZ_JAKLTY010000028.1"/>
</dbReference>
<dbReference type="PROSITE" id="PS51677">
    <property type="entry name" value="NODB"/>
    <property type="match status" value="1"/>
</dbReference>
<evidence type="ECO:0000256" key="3">
    <source>
        <dbReference type="ARBA" id="ARBA00020071"/>
    </source>
</evidence>
<comment type="similarity">
    <text evidence="2">Belongs to the polysaccharide deacetylase family.</text>
</comment>
<reference evidence="9" key="1">
    <citation type="submission" date="2022-01" db="EMBL/GenBank/DDBJ databases">
        <title>Genome sequnece data of strain Bradyrhizobium sp. nov.</title>
        <authorList>
            <person name="Zhang J."/>
        </authorList>
    </citation>
    <scope>NUCLEOTIDE SEQUENCE</scope>
    <source>
        <strain evidence="10">WYCCWR 12774</strain>
        <strain evidence="9">WYCCWR 13023</strain>
    </source>
</reference>
<dbReference type="Proteomes" id="UP001139054">
    <property type="component" value="Unassembled WGS sequence"/>
</dbReference>